<keyword evidence="2" id="KW-0560">Oxidoreductase</keyword>
<proteinExistence type="inferred from homology"/>
<protein>
    <submittedName>
        <fullName evidence="4 5">Oxidoreductase</fullName>
    </submittedName>
</protein>
<dbReference type="InterPro" id="IPR020904">
    <property type="entry name" value="Sc_DH/Rdtase_CS"/>
</dbReference>
<dbReference type="FunFam" id="3.40.50.720:FF:000084">
    <property type="entry name" value="Short-chain dehydrogenase reductase"/>
    <property type="match status" value="1"/>
</dbReference>
<dbReference type="PANTHER" id="PTHR44196">
    <property type="entry name" value="DEHYDROGENASE/REDUCTASE SDR FAMILY MEMBER 7B"/>
    <property type="match status" value="1"/>
</dbReference>
<dbReference type="RefSeq" id="WP_038079112.1">
    <property type="nucleotide sequence ID" value="NZ_JHEG04000001.1"/>
</dbReference>
<dbReference type="PRINTS" id="PR00080">
    <property type="entry name" value="SDRFAMILY"/>
</dbReference>
<evidence type="ECO:0000256" key="1">
    <source>
        <dbReference type="ARBA" id="ARBA00006484"/>
    </source>
</evidence>
<dbReference type="GO" id="GO:0016020">
    <property type="term" value="C:membrane"/>
    <property type="evidence" value="ECO:0007669"/>
    <property type="project" value="TreeGrafter"/>
</dbReference>
<dbReference type="InterPro" id="IPR002347">
    <property type="entry name" value="SDR_fam"/>
</dbReference>
<evidence type="ECO:0000313" key="5">
    <source>
        <dbReference type="EMBL" id="KIE11037.1"/>
    </source>
</evidence>
<dbReference type="GO" id="GO:0016491">
    <property type="term" value="F:oxidoreductase activity"/>
    <property type="evidence" value="ECO:0007669"/>
    <property type="project" value="UniProtKB-KW"/>
</dbReference>
<dbReference type="SUPFAM" id="SSF51735">
    <property type="entry name" value="NAD(P)-binding Rossmann-fold domains"/>
    <property type="match status" value="1"/>
</dbReference>
<dbReference type="CDD" id="cd05233">
    <property type="entry name" value="SDR_c"/>
    <property type="match status" value="1"/>
</dbReference>
<organism evidence="5">
    <name type="scientific">Tolypothrix bouteillei VB521301</name>
    <dbReference type="NCBI Taxonomy" id="1479485"/>
    <lineage>
        <taxon>Bacteria</taxon>
        <taxon>Bacillati</taxon>
        <taxon>Cyanobacteriota</taxon>
        <taxon>Cyanophyceae</taxon>
        <taxon>Nostocales</taxon>
        <taxon>Tolypothrichaceae</taxon>
        <taxon>Tolypothrix</taxon>
    </lineage>
</organism>
<dbReference type="Proteomes" id="UP000029738">
    <property type="component" value="Unassembled WGS sequence"/>
</dbReference>
<evidence type="ECO:0000256" key="3">
    <source>
        <dbReference type="RuleBase" id="RU000363"/>
    </source>
</evidence>
<dbReference type="OrthoDB" id="9775296at2"/>
<dbReference type="STRING" id="1479485.DA73_0221680"/>
<dbReference type="PRINTS" id="PR00081">
    <property type="entry name" value="GDHRDH"/>
</dbReference>
<accession>A0A0C1N8S3</accession>
<evidence type="ECO:0000256" key="2">
    <source>
        <dbReference type="ARBA" id="ARBA00023002"/>
    </source>
</evidence>
<dbReference type="PANTHER" id="PTHR44196:SF1">
    <property type="entry name" value="DEHYDROGENASE_REDUCTASE SDR FAMILY MEMBER 7B"/>
    <property type="match status" value="1"/>
</dbReference>
<keyword evidence="6" id="KW-1185">Reference proteome</keyword>
<comment type="caution">
    <text evidence="5">The sequence shown here is derived from an EMBL/GenBank/DDBJ whole genome shotgun (WGS) entry which is preliminary data.</text>
</comment>
<dbReference type="AlphaFoldDB" id="A0A0C1N8S3"/>
<dbReference type="Gene3D" id="3.40.50.720">
    <property type="entry name" value="NAD(P)-binding Rossmann-like Domain"/>
    <property type="match status" value="1"/>
</dbReference>
<reference evidence="4" key="2">
    <citation type="submission" date="2019-11" db="EMBL/GenBank/DDBJ databases">
        <title>Improved Assembly of Tolypothrix boutellei genome.</title>
        <authorList>
            <person name="Sarangi A.N."/>
            <person name="Mukherjee M."/>
            <person name="Ghosh S."/>
            <person name="Singh D."/>
            <person name="Das A."/>
            <person name="Kant S."/>
            <person name="Prusty A."/>
            <person name="Tripathy S."/>
        </authorList>
    </citation>
    <scope>NUCLEOTIDE SEQUENCE</scope>
    <source>
        <strain evidence="4">VB521301</strain>
    </source>
</reference>
<comment type="similarity">
    <text evidence="1 3">Belongs to the short-chain dehydrogenases/reductases (SDR) family.</text>
</comment>
<evidence type="ECO:0000313" key="6">
    <source>
        <dbReference type="Proteomes" id="UP000029738"/>
    </source>
</evidence>
<gene>
    <name evidence="5" type="ORF">DA73_0221680</name>
    <name evidence="4" type="ORF">DA73_0400017500</name>
</gene>
<reference evidence="5" key="1">
    <citation type="journal article" date="2015" name="Genome Announc.">
        <title>Draft Genome Sequence of Tolypothrix boutellei Strain VB521301.</title>
        <authorList>
            <person name="Chandrababunaidu M.M."/>
            <person name="Singh D."/>
            <person name="Sen D."/>
            <person name="Bhan S."/>
            <person name="Das S."/>
            <person name="Gupta A."/>
            <person name="Adhikary S.P."/>
            <person name="Tripathy S."/>
        </authorList>
    </citation>
    <scope>NUCLEOTIDE SEQUENCE</scope>
    <source>
        <strain evidence="5">VB521301</strain>
    </source>
</reference>
<evidence type="ECO:0000313" key="4">
    <source>
        <dbReference type="EMBL" id="KAF3887083.1"/>
    </source>
</evidence>
<dbReference type="PROSITE" id="PS00061">
    <property type="entry name" value="ADH_SHORT"/>
    <property type="match status" value="1"/>
</dbReference>
<sequence>MAPTVLITGSSQGIGKATALLFARKGYDLVLTARRIELLESVAQEIQALGHQTPLVVSCDVTDPLQVNTLVEKALDRFGCIDVLINNAGRFAEGPVEAFSLSDWHDIIDLNLWGYIHTINALLPHFLQRKKGTIVNLSSIGGKAATPYVVPYCTSKFAVTGLTESLHAELKPKGIHVCGIYPNLIKSSLMERTVFRGNDEQDAQSRREQLENILKFPGVEKPEDVANAIWDAVHNHKSEVLVGSANISQGFNKLFPSFLQWASRQALKNKDN</sequence>
<name>A0A0C1N8S3_9CYAN</name>
<dbReference type="EMBL" id="JHEG04000001">
    <property type="protein sequence ID" value="KAF3887083.1"/>
    <property type="molecule type" value="Genomic_DNA"/>
</dbReference>
<dbReference type="EMBL" id="JHEG02000048">
    <property type="protein sequence ID" value="KIE11037.1"/>
    <property type="molecule type" value="Genomic_DNA"/>
</dbReference>
<dbReference type="InterPro" id="IPR036291">
    <property type="entry name" value="NAD(P)-bd_dom_sf"/>
</dbReference>
<dbReference type="Pfam" id="PF00106">
    <property type="entry name" value="adh_short"/>
    <property type="match status" value="1"/>
</dbReference>